<protein>
    <submittedName>
        <fullName evidence="1">Uncharacterized protein</fullName>
    </submittedName>
</protein>
<organism evidence="1 2">
    <name type="scientific">Macrolepiota fuliginosa MF-IS2</name>
    <dbReference type="NCBI Taxonomy" id="1400762"/>
    <lineage>
        <taxon>Eukaryota</taxon>
        <taxon>Fungi</taxon>
        <taxon>Dikarya</taxon>
        <taxon>Basidiomycota</taxon>
        <taxon>Agaricomycotina</taxon>
        <taxon>Agaricomycetes</taxon>
        <taxon>Agaricomycetidae</taxon>
        <taxon>Agaricales</taxon>
        <taxon>Agaricineae</taxon>
        <taxon>Agaricaceae</taxon>
        <taxon>Macrolepiota</taxon>
    </lineage>
</organism>
<dbReference type="EMBL" id="MU151090">
    <property type="protein sequence ID" value="KAF9451181.1"/>
    <property type="molecule type" value="Genomic_DNA"/>
</dbReference>
<name>A0A9P5XK26_9AGAR</name>
<gene>
    <name evidence="1" type="ORF">P691DRAFT_400711</name>
</gene>
<evidence type="ECO:0000313" key="1">
    <source>
        <dbReference type="EMBL" id="KAF9451181.1"/>
    </source>
</evidence>
<evidence type="ECO:0000313" key="2">
    <source>
        <dbReference type="Proteomes" id="UP000807342"/>
    </source>
</evidence>
<reference evidence="1" key="1">
    <citation type="submission" date="2020-11" db="EMBL/GenBank/DDBJ databases">
        <authorList>
            <consortium name="DOE Joint Genome Institute"/>
            <person name="Ahrendt S."/>
            <person name="Riley R."/>
            <person name="Andreopoulos W."/>
            <person name="Labutti K."/>
            <person name="Pangilinan J."/>
            <person name="Ruiz-Duenas F.J."/>
            <person name="Barrasa J.M."/>
            <person name="Sanchez-Garcia M."/>
            <person name="Camarero S."/>
            <person name="Miyauchi S."/>
            <person name="Serrano A."/>
            <person name="Linde D."/>
            <person name="Babiker R."/>
            <person name="Drula E."/>
            <person name="Ayuso-Fernandez I."/>
            <person name="Pacheco R."/>
            <person name="Padilla G."/>
            <person name="Ferreira P."/>
            <person name="Barriuso J."/>
            <person name="Kellner H."/>
            <person name="Castanera R."/>
            <person name="Alfaro M."/>
            <person name="Ramirez L."/>
            <person name="Pisabarro A.G."/>
            <person name="Kuo A."/>
            <person name="Tritt A."/>
            <person name="Lipzen A."/>
            <person name="He G."/>
            <person name="Yan M."/>
            <person name="Ng V."/>
            <person name="Cullen D."/>
            <person name="Martin F."/>
            <person name="Rosso M.-N."/>
            <person name="Henrissat B."/>
            <person name="Hibbett D."/>
            <person name="Martinez A.T."/>
            <person name="Grigoriev I.V."/>
        </authorList>
    </citation>
    <scope>NUCLEOTIDE SEQUENCE</scope>
    <source>
        <strain evidence="1">MF-IS2</strain>
    </source>
</reference>
<comment type="caution">
    <text evidence="1">The sequence shown here is derived from an EMBL/GenBank/DDBJ whole genome shotgun (WGS) entry which is preliminary data.</text>
</comment>
<accession>A0A9P5XK26</accession>
<dbReference type="AlphaFoldDB" id="A0A9P5XK26"/>
<proteinExistence type="predicted"/>
<sequence>MELCRRRIHQHVRSWLRMLSEMIIRLQPQYLLVSPTHGMVQGNDRSRLLGLYSSYLLILPSVPPRVVPNVQRLLSAMISHT</sequence>
<keyword evidence="2" id="KW-1185">Reference proteome</keyword>
<dbReference type="Proteomes" id="UP000807342">
    <property type="component" value="Unassembled WGS sequence"/>
</dbReference>